<protein>
    <recommendedName>
        <fullName evidence="5">4-amino-4-deoxy-L-arabinose transferase</fullName>
    </recommendedName>
</protein>
<feature type="region of interest" description="Disordered" evidence="1">
    <location>
        <begin position="608"/>
        <end position="739"/>
    </location>
</feature>
<dbReference type="RefSeq" id="WP_136400449.1">
    <property type="nucleotide sequence ID" value="NZ_CP036295.1"/>
</dbReference>
<organism evidence="3 4">
    <name type="scientific">Desulfovibrio desulfuricans</name>
    <dbReference type="NCBI Taxonomy" id="876"/>
    <lineage>
        <taxon>Bacteria</taxon>
        <taxon>Pseudomonadati</taxon>
        <taxon>Thermodesulfobacteriota</taxon>
        <taxon>Desulfovibrionia</taxon>
        <taxon>Desulfovibrionales</taxon>
        <taxon>Desulfovibrionaceae</taxon>
        <taxon>Desulfovibrio</taxon>
    </lineage>
</organism>
<gene>
    <name evidence="3" type="ORF">DDIC_10810</name>
</gene>
<feature type="transmembrane region" description="Helical" evidence="2">
    <location>
        <begin position="541"/>
        <end position="560"/>
    </location>
</feature>
<feature type="transmembrane region" description="Helical" evidence="2">
    <location>
        <begin position="113"/>
        <end position="134"/>
    </location>
</feature>
<feature type="transmembrane region" description="Helical" evidence="2">
    <location>
        <begin position="323"/>
        <end position="344"/>
    </location>
</feature>
<feature type="region of interest" description="Disordered" evidence="1">
    <location>
        <begin position="1"/>
        <end position="68"/>
    </location>
</feature>
<evidence type="ECO:0000313" key="4">
    <source>
        <dbReference type="Proteomes" id="UP000297065"/>
    </source>
</evidence>
<name>A0A4P7UIV2_DESDE</name>
<feature type="transmembrane region" description="Helical" evidence="2">
    <location>
        <begin position="410"/>
        <end position="427"/>
    </location>
</feature>
<proteinExistence type="predicted"/>
<dbReference type="EMBL" id="CP036295">
    <property type="protein sequence ID" value="QCC86355.1"/>
    <property type="molecule type" value="Genomic_DNA"/>
</dbReference>
<dbReference type="OrthoDB" id="5460952at2"/>
<keyword evidence="2" id="KW-0812">Transmembrane</keyword>
<feature type="compositionally biased region" description="Low complexity" evidence="1">
    <location>
        <begin position="608"/>
        <end position="643"/>
    </location>
</feature>
<feature type="transmembrane region" description="Helical" evidence="2">
    <location>
        <begin position="506"/>
        <end position="529"/>
    </location>
</feature>
<evidence type="ECO:0008006" key="5">
    <source>
        <dbReference type="Google" id="ProtNLM"/>
    </source>
</evidence>
<feature type="transmembrane region" description="Helical" evidence="2">
    <location>
        <begin position="195"/>
        <end position="216"/>
    </location>
</feature>
<feature type="region of interest" description="Disordered" evidence="1">
    <location>
        <begin position="83"/>
        <end position="104"/>
    </location>
</feature>
<feature type="transmembrane region" description="Helical" evidence="2">
    <location>
        <begin position="461"/>
        <end position="486"/>
    </location>
</feature>
<accession>A0A4P7UIV2</accession>
<evidence type="ECO:0000313" key="3">
    <source>
        <dbReference type="EMBL" id="QCC86355.1"/>
    </source>
</evidence>
<sequence length="739" mass="74731">MTQNSAQNPEGPAVCQPAGQQPSAEGDHATSAPQADTATSQPSAPAAASTAQTAATPEGAKSGPSRPVTIAAKGFRGVFGNIGKTGNTASSTTGATQAAPATPPPAPGFADSLFDAASVVGPLALLLIMLAQAWPALLGHSLYCPREAAGIMAFTQTAQSGMWLAPAGDGLSQWPVFFWFLRGLEALLAKAAPQFAHLLFPLAAMAGCLLSLIAVWVMGRVAGLDRKVALAGGMMLLCAPIFAPLSTFTGPETLAAALTLFSLACLCHGWQQQGTTLTVPLGFILAALAGLTGGLFHLLLPVLASLVFLFWRGDFRRAQKTDGLLGFALLLIMVGCWLAVVMLWHQPQGYLKNIGENLVTWPITRSNWWKPLAVAALGLLPWLAVVCGVSWARVLRTAPADMAASRKEKAGMAFLWIALALACLLCIPAADMVGATVCAACLAALLLGKALLRLSPAGAKLFYIIAALCLLLASLALVAAGFGFSLDWLGKFLHLTLSEGQRTAVLGLKALPVLGLIGIAAVVLLARMVRRGAHGGASGSLVLGVVIAVVMAQPASLMLMPQLEKTPEAQVRNLSAILAPAPAAPAAPAIPEAVAPAPAAAPEVPLATPAAEPKAAPATAPEAAPAVPVEKPAAPVQEPAAQPSDATQPSEAAGQSAVQAAIEAAAKQAAQEGASSAQSNPTAPAPAVESPAAAPAPAAAPTAPAKETGTEAAPAAQPLAPQTTPQAAPQAVPAEKPAN</sequence>
<keyword evidence="2" id="KW-1133">Transmembrane helix</keyword>
<evidence type="ECO:0000256" key="1">
    <source>
        <dbReference type="SAM" id="MobiDB-lite"/>
    </source>
</evidence>
<evidence type="ECO:0000256" key="2">
    <source>
        <dbReference type="SAM" id="Phobius"/>
    </source>
</evidence>
<reference evidence="3 4" key="1">
    <citation type="submission" date="2019-02" db="EMBL/GenBank/DDBJ databases">
        <title>Complete Genome Sequence of Desulfovibrio desulfuricans IC1, a Sulfonate Utilizing Anaerobe.</title>
        <authorList>
            <person name="Day L.A."/>
            <person name="De Leon K.B."/>
            <person name="Wall J.D."/>
        </authorList>
    </citation>
    <scope>NUCLEOTIDE SEQUENCE [LARGE SCALE GENOMIC DNA]</scope>
    <source>
        <strain evidence="3 4">IC1</strain>
    </source>
</reference>
<feature type="transmembrane region" description="Helical" evidence="2">
    <location>
        <begin position="228"/>
        <end position="246"/>
    </location>
</feature>
<feature type="compositionally biased region" description="Low complexity" evidence="1">
    <location>
        <begin position="88"/>
        <end position="100"/>
    </location>
</feature>
<keyword evidence="2" id="KW-0472">Membrane</keyword>
<feature type="transmembrane region" description="Helical" evidence="2">
    <location>
        <begin position="433"/>
        <end position="452"/>
    </location>
</feature>
<dbReference type="Proteomes" id="UP000297065">
    <property type="component" value="Chromosome"/>
</dbReference>
<feature type="transmembrane region" description="Helical" evidence="2">
    <location>
        <begin position="368"/>
        <end position="389"/>
    </location>
</feature>
<feature type="compositionally biased region" description="Low complexity" evidence="1">
    <location>
        <begin position="650"/>
        <end position="739"/>
    </location>
</feature>
<feature type="transmembrane region" description="Helical" evidence="2">
    <location>
        <begin position="283"/>
        <end position="311"/>
    </location>
</feature>
<dbReference type="AlphaFoldDB" id="A0A4P7UIV2"/>
<feature type="compositionally biased region" description="Low complexity" evidence="1">
    <location>
        <begin position="37"/>
        <end position="57"/>
    </location>
</feature>